<dbReference type="Pfam" id="PF05016">
    <property type="entry name" value="ParE_toxin"/>
    <property type="match status" value="1"/>
</dbReference>
<organism evidence="2 3">
    <name type="scientific">Rhodohalobacter sulfatireducens</name>
    <dbReference type="NCBI Taxonomy" id="2911366"/>
    <lineage>
        <taxon>Bacteria</taxon>
        <taxon>Pseudomonadati</taxon>
        <taxon>Balneolota</taxon>
        <taxon>Balneolia</taxon>
        <taxon>Balneolales</taxon>
        <taxon>Balneolaceae</taxon>
        <taxon>Rhodohalobacter</taxon>
    </lineage>
</organism>
<evidence type="ECO:0000256" key="1">
    <source>
        <dbReference type="ARBA" id="ARBA00022649"/>
    </source>
</evidence>
<dbReference type="InterPro" id="IPR035093">
    <property type="entry name" value="RelE/ParE_toxin_dom_sf"/>
</dbReference>
<dbReference type="EMBL" id="JAKLWS010000042">
    <property type="protein sequence ID" value="MCG2590769.1"/>
    <property type="molecule type" value="Genomic_DNA"/>
</dbReference>
<dbReference type="Gene3D" id="3.30.2310.20">
    <property type="entry name" value="RelE-like"/>
    <property type="match status" value="1"/>
</dbReference>
<dbReference type="InterPro" id="IPR007712">
    <property type="entry name" value="RelE/ParE_toxin"/>
</dbReference>
<dbReference type="RefSeq" id="WP_237856240.1">
    <property type="nucleotide sequence ID" value="NZ_JAKLWS010000042.1"/>
</dbReference>
<sequence>MTIKFHSESRKEFFKAAEYYEDQVVGLGDDFINEVEKVLDVIEQQPSSGTKITNYERRFLVSRFPFGIIYSVAKKHITIFAVMDLRRSTGYWKSRT</sequence>
<keyword evidence="3" id="KW-1185">Reference proteome</keyword>
<reference evidence="2" key="1">
    <citation type="submission" date="2022-01" db="EMBL/GenBank/DDBJ databases">
        <authorList>
            <person name="Wang Y."/>
        </authorList>
    </citation>
    <scope>NUCLEOTIDE SEQUENCE</scope>
    <source>
        <strain evidence="2">WB101</strain>
    </source>
</reference>
<proteinExistence type="predicted"/>
<comment type="caution">
    <text evidence="2">The sequence shown here is derived from an EMBL/GenBank/DDBJ whole genome shotgun (WGS) entry which is preliminary data.</text>
</comment>
<keyword evidence="1" id="KW-1277">Toxin-antitoxin system</keyword>
<name>A0ABS9KIT9_9BACT</name>
<gene>
    <name evidence="2" type="ORF">L6773_19510</name>
</gene>
<dbReference type="Proteomes" id="UP001165366">
    <property type="component" value="Unassembled WGS sequence"/>
</dbReference>
<protein>
    <submittedName>
        <fullName evidence="2">Type II toxin-antitoxin system RelE/ParE family toxin</fullName>
    </submittedName>
</protein>
<evidence type="ECO:0000313" key="2">
    <source>
        <dbReference type="EMBL" id="MCG2590769.1"/>
    </source>
</evidence>
<reference evidence="2" key="2">
    <citation type="submission" date="2024-05" db="EMBL/GenBank/DDBJ databases">
        <title>Rhodohalobacter halophilus gen. nov., sp. nov., a moderately halophilic member of the family Balneolaceae.</title>
        <authorList>
            <person name="Xia J."/>
        </authorList>
    </citation>
    <scope>NUCLEOTIDE SEQUENCE</scope>
    <source>
        <strain evidence="2">WB101</strain>
    </source>
</reference>
<evidence type="ECO:0000313" key="3">
    <source>
        <dbReference type="Proteomes" id="UP001165366"/>
    </source>
</evidence>
<accession>A0ABS9KIT9</accession>